<name>A0A6N4RD05_BLAVI</name>
<protein>
    <recommendedName>
        <fullName evidence="9">Leucine--tRNA ligase</fullName>
        <ecNumber evidence="9">6.1.1.4</ecNumber>
    </recommendedName>
    <alternativeName>
        <fullName evidence="9">Leucyl-tRNA synthetase</fullName>
        <shortName evidence="9">LeuRS</shortName>
    </alternativeName>
</protein>
<dbReference type="InterPro" id="IPR009008">
    <property type="entry name" value="Val/Leu/Ile-tRNA-synth_edit"/>
</dbReference>
<evidence type="ECO:0000313" key="15">
    <source>
        <dbReference type="EMBL" id="TKW60906.1"/>
    </source>
</evidence>
<evidence type="ECO:0000256" key="7">
    <source>
        <dbReference type="ARBA" id="ARBA00023146"/>
    </source>
</evidence>
<dbReference type="Gene3D" id="3.40.50.620">
    <property type="entry name" value="HUPs"/>
    <property type="match status" value="2"/>
</dbReference>
<evidence type="ECO:0000256" key="5">
    <source>
        <dbReference type="ARBA" id="ARBA00022840"/>
    </source>
</evidence>
<dbReference type="SUPFAM" id="SSF50677">
    <property type="entry name" value="ValRS/IleRS/LeuRS editing domain"/>
    <property type="match status" value="1"/>
</dbReference>
<evidence type="ECO:0000259" key="13">
    <source>
        <dbReference type="Pfam" id="PF09334"/>
    </source>
</evidence>
<dbReference type="PANTHER" id="PTHR43740:SF2">
    <property type="entry name" value="LEUCINE--TRNA LIGASE, MITOCHONDRIAL"/>
    <property type="match status" value="1"/>
</dbReference>
<feature type="domain" description="Aminoacyl-tRNA synthetase class Ia" evidence="11">
    <location>
        <begin position="614"/>
        <end position="655"/>
    </location>
</feature>
<dbReference type="GO" id="GO:0004823">
    <property type="term" value="F:leucine-tRNA ligase activity"/>
    <property type="evidence" value="ECO:0007669"/>
    <property type="project" value="UniProtKB-UniRule"/>
</dbReference>
<evidence type="ECO:0000256" key="1">
    <source>
        <dbReference type="ARBA" id="ARBA00005594"/>
    </source>
</evidence>
<evidence type="ECO:0000256" key="8">
    <source>
        <dbReference type="ARBA" id="ARBA00047469"/>
    </source>
</evidence>
<dbReference type="GO" id="GO:0002161">
    <property type="term" value="F:aminoacyl-tRNA deacylase activity"/>
    <property type="evidence" value="ECO:0007669"/>
    <property type="project" value="InterPro"/>
</dbReference>
<evidence type="ECO:0000259" key="14">
    <source>
        <dbReference type="Pfam" id="PF13603"/>
    </source>
</evidence>
<feature type="domain" description="Methionyl/Leucyl tRNA synthetase" evidence="13">
    <location>
        <begin position="39"/>
        <end position="174"/>
    </location>
</feature>
<dbReference type="FunFam" id="1.10.730.10:FF:000002">
    <property type="entry name" value="Leucine--tRNA ligase"/>
    <property type="match status" value="1"/>
</dbReference>
<dbReference type="InterPro" id="IPR025709">
    <property type="entry name" value="Leu_tRNA-synth_edit"/>
</dbReference>
<dbReference type="InterPro" id="IPR013155">
    <property type="entry name" value="M/V/L/I-tRNA-synth_anticd-bd"/>
</dbReference>
<keyword evidence="3 9" id="KW-0436">Ligase</keyword>
<dbReference type="InterPro" id="IPR002300">
    <property type="entry name" value="aa-tRNA-synth_Ia"/>
</dbReference>
<dbReference type="Pfam" id="PF13603">
    <property type="entry name" value="tRNA-synt_1_2"/>
    <property type="match status" value="1"/>
</dbReference>
<dbReference type="Proteomes" id="UP000320948">
    <property type="component" value="Unassembled WGS sequence"/>
</dbReference>
<keyword evidence="6 9" id="KW-0648">Protein biosynthesis</keyword>
<dbReference type="EC" id="6.1.1.4" evidence="9"/>
<feature type="binding site" evidence="9">
    <location>
        <position position="618"/>
    </location>
    <ligand>
        <name>ATP</name>
        <dbReference type="ChEBI" id="CHEBI:30616"/>
    </ligand>
</feature>
<dbReference type="Gene3D" id="3.10.20.590">
    <property type="match status" value="1"/>
</dbReference>
<dbReference type="CDD" id="cd00812">
    <property type="entry name" value="LeuRS_core"/>
    <property type="match status" value="1"/>
</dbReference>
<dbReference type="GO" id="GO:0005524">
    <property type="term" value="F:ATP binding"/>
    <property type="evidence" value="ECO:0007669"/>
    <property type="project" value="UniProtKB-UniRule"/>
</dbReference>
<comment type="catalytic activity">
    <reaction evidence="8 9">
        <text>tRNA(Leu) + L-leucine + ATP = L-leucyl-tRNA(Leu) + AMP + diphosphate</text>
        <dbReference type="Rhea" id="RHEA:11688"/>
        <dbReference type="Rhea" id="RHEA-COMP:9613"/>
        <dbReference type="Rhea" id="RHEA-COMP:9622"/>
        <dbReference type="ChEBI" id="CHEBI:30616"/>
        <dbReference type="ChEBI" id="CHEBI:33019"/>
        <dbReference type="ChEBI" id="CHEBI:57427"/>
        <dbReference type="ChEBI" id="CHEBI:78442"/>
        <dbReference type="ChEBI" id="CHEBI:78494"/>
        <dbReference type="ChEBI" id="CHEBI:456215"/>
        <dbReference type="EC" id="6.1.1.4"/>
    </reaction>
</comment>
<dbReference type="InterPro" id="IPR015413">
    <property type="entry name" value="Methionyl/Leucyl_tRNA_Synth"/>
</dbReference>
<dbReference type="CDD" id="cd07958">
    <property type="entry name" value="Anticodon_Ia_Leu_BEm"/>
    <property type="match status" value="1"/>
</dbReference>
<evidence type="ECO:0000256" key="6">
    <source>
        <dbReference type="ARBA" id="ARBA00022917"/>
    </source>
</evidence>
<dbReference type="PROSITE" id="PS00178">
    <property type="entry name" value="AA_TRNA_LIGASE_I"/>
    <property type="match status" value="1"/>
</dbReference>
<feature type="short sequence motif" description="'KMSKS' region" evidence="9">
    <location>
        <begin position="615"/>
        <end position="619"/>
    </location>
</feature>
<gene>
    <name evidence="9" type="primary">leuS</name>
    <name evidence="15" type="ORF">DI628_08455</name>
</gene>
<feature type="domain" description="Leucyl-tRNA synthetase editing" evidence="14">
    <location>
        <begin position="224"/>
        <end position="403"/>
    </location>
</feature>
<keyword evidence="2 9" id="KW-0963">Cytoplasm</keyword>
<reference evidence="15 16" key="1">
    <citation type="journal article" date="2017" name="Nat. Commun.">
        <title>In situ click chemistry generation of cyclooxygenase-2 inhibitors.</title>
        <authorList>
            <person name="Bhardwaj A."/>
            <person name="Kaur J."/>
            <person name="Wuest M."/>
            <person name="Wuest F."/>
        </authorList>
    </citation>
    <scope>NUCLEOTIDE SEQUENCE [LARGE SCALE GENOMIC DNA]</scope>
    <source>
        <strain evidence="15">S2_018_000_R2_106</strain>
    </source>
</reference>
<evidence type="ECO:0000256" key="10">
    <source>
        <dbReference type="RuleBase" id="RU363035"/>
    </source>
</evidence>
<evidence type="ECO:0000313" key="16">
    <source>
        <dbReference type="Proteomes" id="UP000320948"/>
    </source>
</evidence>
<feature type="domain" description="Methionyl/Valyl/Leucyl/Isoleucyl-tRNA synthetase anticodon-binding" evidence="12">
    <location>
        <begin position="688"/>
        <end position="806"/>
    </location>
</feature>
<dbReference type="PANTHER" id="PTHR43740">
    <property type="entry name" value="LEUCYL-TRNA SYNTHETASE"/>
    <property type="match status" value="1"/>
</dbReference>
<dbReference type="PRINTS" id="PR00985">
    <property type="entry name" value="TRNASYNTHLEU"/>
</dbReference>
<dbReference type="GO" id="GO:0005829">
    <property type="term" value="C:cytosol"/>
    <property type="evidence" value="ECO:0007669"/>
    <property type="project" value="TreeGrafter"/>
</dbReference>
<evidence type="ECO:0000256" key="4">
    <source>
        <dbReference type="ARBA" id="ARBA00022741"/>
    </source>
</evidence>
<dbReference type="SUPFAM" id="SSF52374">
    <property type="entry name" value="Nucleotidylyl transferase"/>
    <property type="match status" value="1"/>
</dbReference>
<comment type="subcellular location">
    <subcellularLocation>
        <location evidence="9">Cytoplasm</location>
    </subcellularLocation>
</comment>
<organism evidence="15 16">
    <name type="scientific">Blastochloris viridis</name>
    <name type="common">Rhodopseudomonas viridis</name>
    <dbReference type="NCBI Taxonomy" id="1079"/>
    <lineage>
        <taxon>Bacteria</taxon>
        <taxon>Pseudomonadati</taxon>
        <taxon>Pseudomonadota</taxon>
        <taxon>Alphaproteobacteria</taxon>
        <taxon>Hyphomicrobiales</taxon>
        <taxon>Blastochloridaceae</taxon>
        <taxon>Blastochloris</taxon>
    </lineage>
</organism>
<comment type="caution">
    <text evidence="15">The sequence shown here is derived from an EMBL/GenBank/DDBJ whole genome shotgun (WGS) entry which is preliminary data.</text>
</comment>
<evidence type="ECO:0000256" key="2">
    <source>
        <dbReference type="ARBA" id="ARBA00022490"/>
    </source>
</evidence>
<evidence type="ECO:0000256" key="3">
    <source>
        <dbReference type="ARBA" id="ARBA00022598"/>
    </source>
</evidence>
<dbReference type="SUPFAM" id="SSF47323">
    <property type="entry name" value="Anticodon-binding domain of a subclass of class I aminoacyl-tRNA synthetases"/>
    <property type="match status" value="1"/>
</dbReference>
<dbReference type="InterPro" id="IPR009080">
    <property type="entry name" value="tRNAsynth_Ia_anticodon-bd"/>
</dbReference>
<keyword evidence="4 9" id="KW-0547">Nucleotide-binding</keyword>
<feature type="short sequence motif" description="'HIGH' region" evidence="9">
    <location>
        <begin position="45"/>
        <end position="55"/>
    </location>
</feature>
<evidence type="ECO:0000259" key="11">
    <source>
        <dbReference type="Pfam" id="PF00133"/>
    </source>
</evidence>
<dbReference type="InterPro" id="IPR001412">
    <property type="entry name" value="aa-tRNA-synth_I_CS"/>
</dbReference>
<dbReference type="InterPro" id="IPR014729">
    <property type="entry name" value="Rossmann-like_a/b/a_fold"/>
</dbReference>
<proteinExistence type="inferred from homology"/>
<dbReference type="InterPro" id="IPR002302">
    <property type="entry name" value="Leu-tRNA-ligase"/>
</dbReference>
<sequence>MNTASPKYTPESIEPKWQHNWFASNVFRAEVDTSKPKYYVLEMLPYPSGQLHMGHVRNYTLGDVLARYKRAQGFNVMHPMGWDAFGLPAENAAIKRKVHPKAWTLANIAEMKRTMQQFGWSYDWSKEVATCLPEYYGHQQGLFISLYEKGLVYRKETFVNWDPIDQTVLANEQVVDGKGWRSGAPVERRSMPQWMLKITQYADELLADLDQLPNWPERVRTMQENWIGKSQGLQFSFVVKNGAETLPDTLDVFTTRPDTLYGATFCAVAPEHALAAQTALNDVKAQEFIAEAAALGTAQETIDKAEKKGYKTPFTAVHPLTGQELPIFIANFVLSTYGTGALMAVPAHDERDHAFAIKYNLPIIPVVESAQELPYTGDGAHINSPLINGQKVDEAKATIIAAAEKGGWGKGVTQWRLRDWGISRQRYWGCPIPFIHCEKCGVVPVPRESLPVELPEDVDITGSGNPLDTHPTWKHTTCPTCSGKAVRETDTMDTFADSSWYFMRYLCPQSPQPLDKKALDYWMPAGSGVDQYIGGIEHAVLHLLYARFFTKALRDTGHVSCTEPFSALLCQGMVIGNSYQKADGTYLYPSQVEQKDGKWVEKATGEAITVKPAEKISKSKNNGDAPDALVEKYGADTLRLFMLFTAPPERDLEWSEAAIEGAWRFINRVWALAEKVATVSGSGDAATDKALNRKIHQTIRKVTFDIERFQYNTMVAACMELANALAAAEGKASPALFREGVEALVRLLNPAVPHVTEELWQLLGHAEPLHAAKWPVFSEEAAKEDEITLIVQVDGKLRARVTLAADVSEADALAAAHAAEDAKPWLEGKIIAKQVYVPGRLVNIATVSA</sequence>
<feature type="domain" description="Aminoacyl-tRNA synthetase class Ia" evidence="11">
    <location>
        <begin position="417"/>
        <end position="593"/>
    </location>
</feature>
<evidence type="ECO:0000256" key="9">
    <source>
        <dbReference type="HAMAP-Rule" id="MF_00049"/>
    </source>
</evidence>
<dbReference type="Gene3D" id="1.10.730.10">
    <property type="entry name" value="Isoleucyl-tRNA Synthetase, Domain 1"/>
    <property type="match status" value="1"/>
</dbReference>
<dbReference type="NCBIfam" id="TIGR00396">
    <property type="entry name" value="leuS_bact"/>
    <property type="match status" value="1"/>
</dbReference>
<dbReference type="GO" id="GO:0006429">
    <property type="term" value="P:leucyl-tRNA aminoacylation"/>
    <property type="evidence" value="ECO:0007669"/>
    <property type="project" value="UniProtKB-UniRule"/>
</dbReference>
<evidence type="ECO:0000259" key="12">
    <source>
        <dbReference type="Pfam" id="PF08264"/>
    </source>
</evidence>
<dbReference type="AlphaFoldDB" id="A0A6N4RD05"/>
<dbReference type="HAMAP" id="MF_00049_B">
    <property type="entry name" value="Leu_tRNA_synth_B"/>
    <property type="match status" value="1"/>
</dbReference>
<dbReference type="Gene3D" id="2.20.28.290">
    <property type="match status" value="1"/>
</dbReference>
<keyword evidence="5 9" id="KW-0067">ATP-binding</keyword>
<dbReference type="Pfam" id="PF09334">
    <property type="entry name" value="tRNA-synt_1g"/>
    <property type="match status" value="1"/>
</dbReference>
<dbReference type="EMBL" id="VAFM01000002">
    <property type="protein sequence ID" value="TKW60906.1"/>
    <property type="molecule type" value="Genomic_DNA"/>
</dbReference>
<accession>A0A6N4RD05</accession>
<keyword evidence="7 9" id="KW-0030">Aminoacyl-tRNA synthetase</keyword>
<dbReference type="Pfam" id="PF08264">
    <property type="entry name" value="Anticodon_1"/>
    <property type="match status" value="1"/>
</dbReference>
<dbReference type="Pfam" id="PF00133">
    <property type="entry name" value="tRNA-synt_1"/>
    <property type="match status" value="2"/>
</dbReference>
<comment type="similarity">
    <text evidence="1 9 10">Belongs to the class-I aminoacyl-tRNA synthetase family.</text>
</comment>